<comment type="caution">
    <text evidence="1">The sequence shown here is derived from an EMBL/GenBank/DDBJ whole genome shotgun (WGS) entry which is preliminary data.</text>
</comment>
<protein>
    <recommendedName>
        <fullName evidence="3">Secreted protein</fullName>
    </recommendedName>
</protein>
<accession>A0ABV0XZZ4</accession>
<proteinExistence type="predicted"/>
<organism evidence="1 2">
    <name type="scientific">Ameca splendens</name>
    <dbReference type="NCBI Taxonomy" id="208324"/>
    <lineage>
        <taxon>Eukaryota</taxon>
        <taxon>Metazoa</taxon>
        <taxon>Chordata</taxon>
        <taxon>Craniata</taxon>
        <taxon>Vertebrata</taxon>
        <taxon>Euteleostomi</taxon>
        <taxon>Actinopterygii</taxon>
        <taxon>Neopterygii</taxon>
        <taxon>Teleostei</taxon>
        <taxon>Neoteleostei</taxon>
        <taxon>Acanthomorphata</taxon>
        <taxon>Ovalentaria</taxon>
        <taxon>Atherinomorphae</taxon>
        <taxon>Cyprinodontiformes</taxon>
        <taxon>Goodeidae</taxon>
        <taxon>Ameca</taxon>
    </lineage>
</organism>
<sequence>MISLVLGFSLRRAHSSMVSALISRRRANTGSPPVVAIGTWLKVEKAVCDGRKQSREAGWKVAVLSPPLYTCFRGKTVAFEQVVRAAPSVSIFPAWC</sequence>
<evidence type="ECO:0000313" key="2">
    <source>
        <dbReference type="Proteomes" id="UP001469553"/>
    </source>
</evidence>
<name>A0ABV0XZZ4_9TELE</name>
<keyword evidence="2" id="KW-1185">Reference proteome</keyword>
<dbReference type="Proteomes" id="UP001469553">
    <property type="component" value="Unassembled WGS sequence"/>
</dbReference>
<evidence type="ECO:0008006" key="3">
    <source>
        <dbReference type="Google" id="ProtNLM"/>
    </source>
</evidence>
<reference evidence="1 2" key="1">
    <citation type="submission" date="2021-06" db="EMBL/GenBank/DDBJ databases">
        <authorList>
            <person name="Palmer J.M."/>
        </authorList>
    </citation>
    <scope>NUCLEOTIDE SEQUENCE [LARGE SCALE GENOMIC DNA]</scope>
    <source>
        <strain evidence="1 2">AS_MEX2019</strain>
        <tissue evidence="1">Muscle</tissue>
    </source>
</reference>
<evidence type="ECO:0000313" key="1">
    <source>
        <dbReference type="EMBL" id="MEQ2287065.1"/>
    </source>
</evidence>
<dbReference type="EMBL" id="JAHRIP010019284">
    <property type="protein sequence ID" value="MEQ2287065.1"/>
    <property type="molecule type" value="Genomic_DNA"/>
</dbReference>
<gene>
    <name evidence="1" type="ORF">AMECASPLE_008749</name>
</gene>